<comment type="caution">
    <text evidence="4">The sequence shown here is derived from an EMBL/GenBank/DDBJ whole genome shotgun (WGS) entry which is preliminary data.</text>
</comment>
<feature type="transmembrane region" description="Helical" evidence="2">
    <location>
        <begin position="6"/>
        <end position="25"/>
    </location>
</feature>
<dbReference type="Pfam" id="PF03372">
    <property type="entry name" value="Exo_endo_phos"/>
    <property type="match status" value="1"/>
</dbReference>
<dbReference type="SUPFAM" id="SSF56219">
    <property type="entry name" value="DNase I-like"/>
    <property type="match status" value="1"/>
</dbReference>
<reference evidence="5" key="1">
    <citation type="journal article" date="2019" name="Int. J. Syst. Evol. Microbiol.">
        <title>The Global Catalogue of Microorganisms (GCM) 10K type strain sequencing project: providing services to taxonomists for standard genome sequencing and annotation.</title>
        <authorList>
            <consortium name="The Broad Institute Genomics Platform"/>
            <consortium name="The Broad Institute Genome Sequencing Center for Infectious Disease"/>
            <person name="Wu L."/>
            <person name="Ma J."/>
        </authorList>
    </citation>
    <scope>NUCLEOTIDE SEQUENCE [LARGE SCALE GENOMIC DNA]</scope>
    <source>
        <strain evidence="5">JCM 9458</strain>
    </source>
</reference>
<sequence>MRLWNGVLWLSVAGLVAWLLVRGFGFDHRTPFAQLVSFTPYVAVCSLVPLAAALVTRAWRIAVVTGIVVAVFAAFVVPRVVPRGAPDGVRLTVMAFNTKIGAGSVEEVAALVRREKPDVLTVQELTPEWAARFAALELFPYSALRALPGAAGTGIWAKHPLTDARTVDPKSGFDQTFAVLRRPGKPPVEVVSAHPRPPTIRPEDWGSPRRWVGDLERLPAASDSGPVRVMAGDFNASLDHSPFRELVDTGYVSAAVQVGKGLVPTWPMNGNHAPPVTIDHVLVDSRGGASSFDAYTVAGSDHRAIIADLVIPS</sequence>
<keyword evidence="4" id="KW-0255">Endonuclease</keyword>
<evidence type="ECO:0000259" key="3">
    <source>
        <dbReference type="Pfam" id="PF03372"/>
    </source>
</evidence>
<evidence type="ECO:0000313" key="4">
    <source>
        <dbReference type="EMBL" id="GAA3392132.1"/>
    </source>
</evidence>
<dbReference type="Gene3D" id="3.60.10.10">
    <property type="entry name" value="Endonuclease/exonuclease/phosphatase"/>
    <property type="match status" value="1"/>
</dbReference>
<feature type="transmembrane region" description="Helical" evidence="2">
    <location>
        <begin position="61"/>
        <end position="81"/>
    </location>
</feature>
<dbReference type="InterPro" id="IPR036691">
    <property type="entry name" value="Endo/exonu/phosph_ase_sf"/>
</dbReference>
<name>A0ABP6T5D1_9ACTN</name>
<keyword evidence="5" id="KW-1185">Reference proteome</keyword>
<keyword evidence="2" id="KW-0472">Membrane</keyword>
<dbReference type="Proteomes" id="UP001501676">
    <property type="component" value="Unassembled WGS sequence"/>
</dbReference>
<dbReference type="InterPro" id="IPR005135">
    <property type="entry name" value="Endo/exonuclease/phosphatase"/>
</dbReference>
<accession>A0ABP6T5D1</accession>
<gene>
    <name evidence="4" type="ORF">GCM10020369_52670</name>
</gene>
<dbReference type="GO" id="GO:0004519">
    <property type="term" value="F:endonuclease activity"/>
    <property type="evidence" value="ECO:0007669"/>
    <property type="project" value="UniProtKB-KW"/>
</dbReference>
<proteinExistence type="predicted"/>
<protein>
    <submittedName>
        <fullName evidence="4">Endonuclease/exonuclease/phosphatase family protein</fullName>
    </submittedName>
</protein>
<evidence type="ECO:0000256" key="1">
    <source>
        <dbReference type="SAM" id="MobiDB-lite"/>
    </source>
</evidence>
<keyword evidence="2" id="KW-0812">Transmembrane</keyword>
<keyword evidence="2" id="KW-1133">Transmembrane helix</keyword>
<feature type="transmembrane region" description="Helical" evidence="2">
    <location>
        <begin position="32"/>
        <end position="55"/>
    </location>
</feature>
<organism evidence="4 5">
    <name type="scientific">Cryptosporangium minutisporangium</name>
    <dbReference type="NCBI Taxonomy" id="113569"/>
    <lineage>
        <taxon>Bacteria</taxon>
        <taxon>Bacillati</taxon>
        <taxon>Actinomycetota</taxon>
        <taxon>Actinomycetes</taxon>
        <taxon>Cryptosporangiales</taxon>
        <taxon>Cryptosporangiaceae</taxon>
        <taxon>Cryptosporangium</taxon>
    </lineage>
</organism>
<dbReference type="EMBL" id="BAAAYN010000036">
    <property type="protein sequence ID" value="GAA3392132.1"/>
    <property type="molecule type" value="Genomic_DNA"/>
</dbReference>
<feature type="domain" description="Endonuclease/exonuclease/phosphatase" evidence="3">
    <location>
        <begin position="105"/>
        <end position="302"/>
    </location>
</feature>
<evidence type="ECO:0000313" key="5">
    <source>
        <dbReference type="Proteomes" id="UP001501676"/>
    </source>
</evidence>
<keyword evidence="4" id="KW-0540">Nuclease</keyword>
<keyword evidence="4" id="KW-0378">Hydrolase</keyword>
<evidence type="ECO:0000256" key="2">
    <source>
        <dbReference type="SAM" id="Phobius"/>
    </source>
</evidence>
<dbReference type="RefSeq" id="WP_345730894.1">
    <property type="nucleotide sequence ID" value="NZ_BAAAYN010000036.1"/>
</dbReference>
<feature type="region of interest" description="Disordered" evidence="1">
    <location>
        <begin position="187"/>
        <end position="207"/>
    </location>
</feature>